<dbReference type="EMBL" id="JARACI010000013">
    <property type="protein sequence ID" value="MDD9204850.1"/>
    <property type="molecule type" value="Genomic_DNA"/>
</dbReference>
<gene>
    <name evidence="2" type="ORF">PU560_00055</name>
</gene>
<feature type="non-terminal residue" evidence="2">
    <location>
        <position position="73"/>
    </location>
</feature>
<organism evidence="2 3">
    <name type="scientific">Georgenia halotolerans</name>
    <dbReference type="NCBI Taxonomy" id="3028317"/>
    <lineage>
        <taxon>Bacteria</taxon>
        <taxon>Bacillati</taxon>
        <taxon>Actinomycetota</taxon>
        <taxon>Actinomycetes</taxon>
        <taxon>Micrococcales</taxon>
        <taxon>Bogoriellaceae</taxon>
        <taxon>Georgenia</taxon>
    </lineage>
</organism>
<keyword evidence="1" id="KW-1133">Transmembrane helix</keyword>
<evidence type="ECO:0000313" key="3">
    <source>
        <dbReference type="Proteomes" id="UP001165561"/>
    </source>
</evidence>
<evidence type="ECO:0000313" key="2">
    <source>
        <dbReference type="EMBL" id="MDD9204850.1"/>
    </source>
</evidence>
<protein>
    <recommendedName>
        <fullName evidence="4">ABC transporter permease</fullName>
    </recommendedName>
</protein>
<feature type="transmembrane region" description="Helical" evidence="1">
    <location>
        <begin position="42"/>
        <end position="64"/>
    </location>
</feature>
<evidence type="ECO:0008006" key="4">
    <source>
        <dbReference type="Google" id="ProtNLM"/>
    </source>
</evidence>
<keyword evidence="3" id="KW-1185">Reference proteome</keyword>
<keyword evidence="1" id="KW-0812">Transmembrane</keyword>
<accession>A0ABT5TUK7</accession>
<keyword evidence="1" id="KW-0472">Membrane</keyword>
<sequence>EVCFVDGMESDRCQLIQDHRYDYELPAEPWVPIHGAAQLEGVSYLALGLALLAVTAAMGGRWYVRAGTAALGA</sequence>
<dbReference type="Proteomes" id="UP001165561">
    <property type="component" value="Unassembled WGS sequence"/>
</dbReference>
<feature type="non-terminal residue" evidence="2">
    <location>
        <position position="1"/>
    </location>
</feature>
<evidence type="ECO:0000256" key="1">
    <source>
        <dbReference type="SAM" id="Phobius"/>
    </source>
</evidence>
<comment type="caution">
    <text evidence="2">The sequence shown here is derived from an EMBL/GenBank/DDBJ whole genome shotgun (WGS) entry which is preliminary data.</text>
</comment>
<reference evidence="2" key="1">
    <citation type="submission" date="2023-02" db="EMBL/GenBank/DDBJ databases">
        <title>Georgenia sp.10Sc9-8, isolated from a soil sample collected from the Taklamakan desert.</title>
        <authorList>
            <person name="Liu S."/>
        </authorList>
    </citation>
    <scope>NUCLEOTIDE SEQUENCE</scope>
    <source>
        <strain evidence="2">10Sc9-8</strain>
    </source>
</reference>
<proteinExistence type="predicted"/>
<name>A0ABT5TUK7_9MICO</name>